<keyword evidence="1" id="KW-0812">Transmembrane</keyword>
<proteinExistence type="predicted"/>
<reference evidence="2 3" key="1">
    <citation type="submission" date="2016-11" db="EMBL/GenBank/DDBJ databases">
        <title>Trade-off between light-utilization and light-protection in marine flavobacteria.</title>
        <authorList>
            <person name="Kumagai Y."/>
        </authorList>
    </citation>
    <scope>NUCLEOTIDE SEQUENCE [LARGE SCALE GENOMIC DNA]</scope>
    <source>
        <strain evidence="2 3">NBRC 107125</strain>
    </source>
</reference>
<dbReference type="STRING" id="716816.BST96_03920"/>
<feature type="transmembrane region" description="Helical" evidence="1">
    <location>
        <begin position="73"/>
        <end position="91"/>
    </location>
</feature>
<keyword evidence="1" id="KW-1133">Transmembrane helix</keyword>
<accession>A0A1X9NEE8</accession>
<evidence type="ECO:0000313" key="2">
    <source>
        <dbReference type="EMBL" id="ARN73327.1"/>
    </source>
</evidence>
<evidence type="ECO:0000256" key="1">
    <source>
        <dbReference type="SAM" id="Phobius"/>
    </source>
</evidence>
<name>A0A1X9NEE8_9GAMM</name>
<feature type="transmembrane region" description="Helical" evidence="1">
    <location>
        <begin position="97"/>
        <end position="116"/>
    </location>
</feature>
<feature type="transmembrane region" description="Helical" evidence="1">
    <location>
        <begin position="156"/>
        <end position="173"/>
    </location>
</feature>
<protein>
    <submittedName>
        <fullName evidence="2">Uncharacterized protein</fullName>
    </submittedName>
</protein>
<dbReference type="Proteomes" id="UP000193450">
    <property type="component" value="Chromosome"/>
</dbReference>
<keyword evidence="3" id="KW-1185">Reference proteome</keyword>
<sequence length="244" mass="27504">MALLANAGFIGLHILQTKVAYDGLAQDVHILTSMGSVVIMLIMILLIENQRRGVVFGAKMPFMKEVARALRKYHGYYFSWALIYTFWYHPIEVTSGHLLGTFYTILILLQGSLFFTRTHTNKWWTLAMELLVVVHGTMVAWMVYQGDNPQGGTPAQFFFGFITIFIITQMHGLGLSKLARWGFALLYIGGIVFYYSGRWAEIAEVPRIAVVEYLGLIIIGLIGWLILRIAALFKSLRGNNSATS</sequence>
<feature type="transmembrane region" description="Helical" evidence="1">
    <location>
        <begin position="28"/>
        <end position="47"/>
    </location>
</feature>
<gene>
    <name evidence="2" type="ORF">BST96_03920</name>
</gene>
<organism evidence="2 3">
    <name type="scientific">Oceanicoccus sagamiensis</name>
    <dbReference type="NCBI Taxonomy" id="716816"/>
    <lineage>
        <taxon>Bacteria</taxon>
        <taxon>Pseudomonadati</taxon>
        <taxon>Pseudomonadota</taxon>
        <taxon>Gammaproteobacteria</taxon>
        <taxon>Cellvibrionales</taxon>
        <taxon>Spongiibacteraceae</taxon>
        <taxon>Oceanicoccus</taxon>
    </lineage>
</organism>
<evidence type="ECO:0000313" key="3">
    <source>
        <dbReference type="Proteomes" id="UP000193450"/>
    </source>
</evidence>
<feature type="transmembrane region" description="Helical" evidence="1">
    <location>
        <begin position="123"/>
        <end position="144"/>
    </location>
</feature>
<dbReference type="AlphaFoldDB" id="A0A1X9NEE8"/>
<dbReference type="KEGG" id="osg:BST96_03920"/>
<keyword evidence="1" id="KW-0472">Membrane</keyword>
<dbReference type="EMBL" id="CP019343">
    <property type="protein sequence ID" value="ARN73327.1"/>
    <property type="molecule type" value="Genomic_DNA"/>
</dbReference>
<feature type="transmembrane region" description="Helical" evidence="1">
    <location>
        <begin position="208"/>
        <end position="227"/>
    </location>
</feature>
<feature type="transmembrane region" description="Helical" evidence="1">
    <location>
        <begin position="178"/>
        <end position="196"/>
    </location>
</feature>